<comment type="caution">
    <text evidence="2">The sequence shown here is derived from an EMBL/GenBank/DDBJ whole genome shotgun (WGS) entry which is preliminary data.</text>
</comment>
<evidence type="ECO:0000256" key="1">
    <source>
        <dbReference type="SAM" id="MobiDB-lite"/>
    </source>
</evidence>
<evidence type="ECO:0000313" key="2">
    <source>
        <dbReference type="EMBL" id="MEQ2188365.1"/>
    </source>
</evidence>
<sequence length="68" mass="7347">MCSPRLPMQGLAEYVLSTGLHLSIHVSCAAVSAHYRERSNEEESGEEPPPLFSSSGPFGRLNGADIPY</sequence>
<feature type="region of interest" description="Disordered" evidence="1">
    <location>
        <begin position="35"/>
        <end position="68"/>
    </location>
</feature>
<organism evidence="2 3">
    <name type="scientific">Goodea atripinnis</name>
    <dbReference type="NCBI Taxonomy" id="208336"/>
    <lineage>
        <taxon>Eukaryota</taxon>
        <taxon>Metazoa</taxon>
        <taxon>Chordata</taxon>
        <taxon>Craniata</taxon>
        <taxon>Vertebrata</taxon>
        <taxon>Euteleostomi</taxon>
        <taxon>Actinopterygii</taxon>
        <taxon>Neopterygii</taxon>
        <taxon>Teleostei</taxon>
        <taxon>Neoteleostei</taxon>
        <taxon>Acanthomorphata</taxon>
        <taxon>Ovalentaria</taxon>
        <taxon>Atherinomorphae</taxon>
        <taxon>Cyprinodontiformes</taxon>
        <taxon>Goodeidae</taxon>
        <taxon>Goodea</taxon>
    </lineage>
</organism>
<dbReference type="EMBL" id="JAHRIO010090951">
    <property type="protein sequence ID" value="MEQ2188365.1"/>
    <property type="molecule type" value="Genomic_DNA"/>
</dbReference>
<gene>
    <name evidence="2" type="ORF">GOODEAATRI_014207</name>
</gene>
<reference evidence="2 3" key="1">
    <citation type="submission" date="2021-06" db="EMBL/GenBank/DDBJ databases">
        <authorList>
            <person name="Palmer J.M."/>
        </authorList>
    </citation>
    <scope>NUCLEOTIDE SEQUENCE [LARGE SCALE GENOMIC DNA]</scope>
    <source>
        <strain evidence="2 3">GA_2019</strain>
        <tissue evidence="2">Muscle</tissue>
    </source>
</reference>
<keyword evidence="3" id="KW-1185">Reference proteome</keyword>
<evidence type="ECO:0000313" key="3">
    <source>
        <dbReference type="Proteomes" id="UP001476798"/>
    </source>
</evidence>
<name>A0ABV0PXX4_9TELE</name>
<protein>
    <submittedName>
        <fullName evidence="2">Uncharacterized protein</fullName>
    </submittedName>
</protein>
<accession>A0ABV0PXX4</accession>
<dbReference type="Proteomes" id="UP001476798">
    <property type="component" value="Unassembled WGS sequence"/>
</dbReference>
<proteinExistence type="predicted"/>